<name>A0ABU3R7B1_9BACL</name>
<dbReference type="Proteomes" id="UP001260980">
    <property type="component" value="Unassembled WGS sequence"/>
</dbReference>
<reference evidence="1 2" key="1">
    <citation type="submission" date="2023-10" db="EMBL/GenBank/DDBJ databases">
        <title>Paenibacillus strain PFR10 Genome sequencing and assembly.</title>
        <authorList>
            <person name="Kim I."/>
        </authorList>
    </citation>
    <scope>NUCLEOTIDE SEQUENCE [LARGE SCALE GENOMIC DNA]</scope>
    <source>
        <strain evidence="1 2">PFR10</strain>
    </source>
</reference>
<dbReference type="EMBL" id="JAWCUD010000001">
    <property type="protein sequence ID" value="MDU0200151.1"/>
    <property type="molecule type" value="Genomic_DNA"/>
</dbReference>
<accession>A0ABU3R7B1</accession>
<evidence type="ECO:0000313" key="2">
    <source>
        <dbReference type="Proteomes" id="UP001260980"/>
    </source>
</evidence>
<keyword evidence="2" id="KW-1185">Reference proteome</keyword>
<sequence>MSIQDDFRRLHQAVKRMTGEQFVKKMNMMHSNAWYRCKAQYEEALEECIPPKVREKVMASFERIVKVYDNISEITVDLQAISEQDFREVIQENRRLGYERMIQIIEEELKK</sequence>
<evidence type="ECO:0000313" key="1">
    <source>
        <dbReference type="EMBL" id="MDU0200151.1"/>
    </source>
</evidence>
<proteinExistence type="predicted"/>
<comment type="caution">
    <text evidence="1">The sequence shown here is derived from an EMBL/GenBank/DDBJ whole genome shotgun (WGS) entry which is preliminary data.</text>
</comment>
<organism evidence="1 2">
    <name type="scientific">Paenibacillus violae</name>
    <dbReference type="NCBI Taxonomy" id="3077234"/>
    <lineage>
        <taxon>Bacteria</taxon>
        <taxon>Bacillati</taxon>
        <taxon>Bacillota</taxon>
        <taxon>Bacilli</taxon>
        <taxon>Bacillales</taxon>
        <taxon>Paenibacillaceae</taxon>
        <taxon>Paenibacillus</taxon>
    </lineage>
</organism>
<protein>
    <submittedName>
        <fullName evidence="1">Uncharacterized protein</fullName>
    </submittedName>
</protein>
<gene>
    <name evidence="1" type="ORF">RQP52_03565</name>
</gene>
<dbReference type="RefSeq" id="WP_315949513.1">
    <property type="nucleotide sequence ID" value="NZ_JAWCUD010000001.1"/>
</dbReference>